<keyword evidence="3" id="KW-0998">Cell outer membrane</keyword>
<keyword evidence="5" id="KW-1185">Reference proteome</keyword>
<evidence type="ECO:0000313" key="4">
    <source>
        <dbReference type="EMBL" id="AXG73334.1"/>
    </source>
</evidence>
<sequence>MRNKTTKIALFILSGFFLYSCSVVKRVPEGEHLLEKNNIEVNGESKNDDALKDQLYQQPNSNILGYNLRLHLYNLAKPDADSSYKAWLNRDPERHDFLKKLLSEKQVQRFGKSFVVSGYSNFLKKVGEAPVTIDAVRVRKSANRLLAYYYKQGFFRTKVGYSIDTLGGKKAQINYKVATGKPYVVDSINTYIETPVLDSLYQTTQKNSLIKKNKQYNESDFVEERERIKTYFKNRGAYNFEVNNISYVVDTVNTNYKANVDLIISNETIRNEDTTYAQPFKLYKISQVNIYTKNLADKSQKIDSTSYKGFKIFSTGKLNYRAKALTDPVFILPGEMYADSTRSLTYKYMNNLRIFDYPKIQYVTDSTDVTGESLITNIYLSPWKKFKFIASADVTHSNIQDIGLEGSMGVSIRNVFRGAEILNLTVRGNLGSSSDPDIADRSFFNIQEYGADAKLSFPRIFFPIKTEGIIPKSMIPSTLVSFGISRQQNIGLDKENFSGILNYNWNPKEKVTASMDLFNIQYVRNVNPQNYFNVYNSSYDKLNDIANTYVSAVNPDYFVENTNPNQDRQLIIENGTSAFINEVTDGTIAVSSEDKRSVRSIEERKKRLTENNLIAATNFTYTTSNQENNTDETFFVFKTKIETAGNTLGLLSAITDNGKRSSSGNRTILDVEYSQYVKGEVDFIKHFDLRRGKVLAMRAFFGLALPYGNSNSIPFTRSYFAGGSNDNRAWQSYSLGPGRSGGLNDFNEANLKMAYSAELRFNLFGQLNGAIFGDVGNIWNVFDSQEDPDYTFNGLSSFRDLALGSGFGVRYDFNFFVVRLDLGFKTYDPGRPVNDRWFKQYNFSHTVYNVGINYPF</sequence>
<proteinExistence type="predicted"/>
<dbReference type="PANTHER" id="PTHR12815">
    <property type="entry name" value="SORTING AND ASSEMBLY MACHINERY SAMM50 PROTEIN FAMILY MEMBER"/>
    <property type="match status" value="1"/>
</dbReference>
<keyword evidence="1" id="KW-0812">Transmembrane</keyword>
<dbReference type="RefSeq" id="WP_114677095.1">
    <property type="nucleotide sequence ID" value="NZ_CP031188.1"/>
</dbReference>
<evidence type="ECO:0000256" key="3">
    <source>
        <dbReference type="ARBA" id="ARBA00023237"/>
    </source>
</evidence>
<dbReference type="InterPro" id="IPR039910">
    <property type="entry name" value="D15-like"/>
</dbReference>
<name>A0A345H9S4_9FLAO</name>
<dbReference type="AlphaFoldDB" id="A0A345H9S4"/>
<dbReference type="PROSITE" id="PS51257">
    <property type="entry name" value="PROKAR_LIPOPROTEIN"/>
    <property type="match status" value="1"/>
</dbReference>
<protein>
    <submittedName>
        <fullName evidence="4">Outer membrane protein assembly factor</fullName>
    </submittedName>
</protein>
<accession>A0A345H9S4</accession>
<dbReference type="Proteomes" id="UP000253951">
    <property type="component" value="Chromosome"/>
</dbReference>
<dbReference type="KEGG" id="fat:DVK85_03445"/>
<keyword evidence="3" id="KW-0472">Membrane</keyword>
<dbReference type="OrthoDB" id="9814535at2"/>
<keyword evidence="2" id="KW-0732">Signal</keyword>
<reference evidence="4 5" key="1">
    <citation type="submission" date="2018-07" db="EMBL/GenBank/DDBJ databases">
        <title>Complete genome sequence of Flavobacterium arcticum type strain SM1502T.</title>
        <authorList>
            <person name="Li Y."/>
            <person name="Li D.-D."/>
        </authorList>
    </citation>
    <scope>NUCLEOTIDE SEQUENCE [LARGE SCALE GENOMIC DNA]</scope>
    <source>
        <strain evidence="4 5">SM1502</strain>
    </source>
</reference>
<evidence type="ECO:0000256" key="1">
    <source>
        <dbReference type="ARBA" id="ARBA00022692"/>
    </source>
</evidence>
<dbReference type="PANTHER" id="PTHR12815:SF47">
    <property type="entry name" value="TRANSLOCATION AND ASSEMBLY MODULE SUBUNIT TAMA"/>
    <property type="match status" value="1"/>
</dbReference>
<dbReference type="EMBL" id="CP031188">
    <property type="protein sequence ID" value="AXG73334.1"/>
    <property type="molecule type" value="Genomic_DNA"/>
</dbReference>
<evidence type="ECO:0000313" key="5">
    <source>
        <dbReference type="Proteomes" id="UP000253951"/>
    </source>
</evidence>
<organism evidence="4 5">
    <name type="scientific">Flavobacterium arcticum</name>
    <dbReference type="NCBI Taxonomy" id="1784713"/>
    <lineage>
        <taxon>Bacteria</taxon>
        <taxon>Pseudomonadati</taxon>
        <taxon>Bacteroidota</taxon>
        <taxon>Flavobacteriia</taxon>
        <taxon>Flavobacteriales</taxon>
        <taxon>Flavobacteriaceae</taxon>
        <taxon>Flavobacterium</taxon>
    </lineage>
</organism>
<gene>
    <name evidence="4" type="ORF">DVK85_03445</name>
</gene>
<dbReference type="Gene3D" id="2.40.160.50">
    <property type="entry name" value="membrane protein fhac: a member of the omp85/tpsb transporter family"/>
    <property type="match status" value="1"/>
</dbReference>
<evidence type="ECO:0000256" key="2">
    <source>
        <dbReference type="ARBA" id="ARBA00022729"/>
    </source>
</evidence>